<keyword evidence="1" id="KW-1133">Transmembrane helix</keyword>
<dbReference type="Gene3D" id="1.20.5.340">
    <property type="match status" value="1"/>
</dbReference>
<accession>A0AAU8B579</accession>
<proteinExistence type="predicted"/>
<protein>
    <submittedName>
        <fullName evidence="2">Uncharacterized protein</fullName>
    </submittedName>
</protein>
<evidence type="ECO:0000313" key="2">
    <source>
        <dbReference type="EMBL" id="XCD07394.1"/>
    </source>
</evidence>
<dbReference type="EMBL" id="PP511788">
    <property type="protein sequence ID" value="XCD07394.1"/>
    <property type="molecule type" value="Genomic_DNA"/>
</dbReference>
<keyword evidence="1" id="KW-0472">Membrane</keyword>
<name>A0AAU8B579_9CAUD</name>
<organism evidence="2">
    <name type="scientific">Dulem virus 34</name>
    <dbReference type="NCBI Taxonomy" id="3145752"/>
    <lineage>
        <taxon>Viruses</taxon>
        <taxon>Duplodnaviria</taxon>
        <taxon>Heunggongvirae</taxon>
        <taxon>Uroviricota</taxon>
        <taxon>Caudoviricetes</taxon>
    </lineage>
</organism>
<keyword evidence="1" id="KW-0812">Transmembrane</keyword>
<evidence type="ECO:0000256" key="1">
    <source>
        <dbReference type="SAM" id="Phobius"/>
    </source>
</evidence>
<reference evidence="2" key="1">
    <citation type="submission" date="2024-03" db="EMBL/GenBank/DDBJ databases">
        <title>Diverse circular DNA viruses in blood, oral, and fecal samples of captive lemurs.</title>
        <authorList>
            <person name="Paietta E.N."/>
            <person name="Kraberger S."/>
            <person name="Lund M.C."/>
            <person name="Custer J.M."/>
            <person name="Vargas K.M."/>
            <person name="Ehmke E.E."/>
            <person name="Yoder A.D."/>
            <person name="Varsani A."/>
        </authorList>
    </citation>
    <scope>NUCLEOTIDE SEQUENCE</scope>
    <source>
        <strain evidence="2">Duke_28FF_219</strain>
    </source>
</reference>
<feature type="transmembrane region" description="Helical" evidence="1">
    <location>
        <begin position="87"/>
        <end position="108"/>
    </location>
</feature>
<sequence>MNQEEMAVRLVEVEQRSKSNTHRINELAGEIEAVNKLATAVEVMASEQKHQTEAITSLKQTVSALDGKVDTIEKKPGKRWDGIVDKFMAGIVGALAAAVFAGAVYLLTVAV</sequence>